<evidence type="ECO:0000313" key="2">
    <source>
        <dbReference type="EMBL" id="SUC12815.1"/>
    </source>
</evidence>
<accession>A0A379F2G4</accession>
<gene>
    <name evidence="2" type="ORF">NCTC13043_01431</name>
</gene>
<dbReference type="Proteomes" id="UP000254235">
    <property type="component" value="Unassembled WGS sequence"/>
</dbReference>
<keyword evidence="1" id="KW-0472">Membrane</keyword>
<evidence type="ECO:0000256" key="1">
    <source>
        <dbReference type="SAM" id="Phobius"/>
    </source>
</evidence>
<sequence>MKKPLYATKHIRAILLICAVYIENFIFLVDKFYSTASTFSSYSSVGMLSSFWKSKQMPNL</sequence>
<dbReference type="EMBL" id="UGTP01000001">
    <property type="protein sequence ID" value="SUC12815.1"/>
    <property type="molecule type" value="Genomic_DNA"/>
</dbReference>
<organism evidence="2 3">
    <name type="scientific">Prevotella pallens</name>
    <dbReference type="NCBI Taxonomy" id="60133"/>
    <lineage>
        <taxon>Bacteria</taxon>
        <taxon>Pseudomonadati</taxon>
        <taxon>Bacteroidota</taxon>
        <taxon>Bacteroidia</taxon>
        <taxon>Bacteroidales</taxon>
        <taxon>Prevotellaceae</taxon>
        <taxon>Prevotella</taxon>
    </lineage>
</organism>
<keyword evidence="1" id="KW-1133">Transmembrane helix</keyword>
<dbReference type="AlphaFoldDB" id="A0A379F2G4"/>
<protein>
    <submittedName>
        <fullName evidence="2">Uncharacterized protein</fullName>
    </submittedName>
</protein>
<proteinExistence type="predicted"/>
<reference evidence="2 3" key="1">
    <citation type="submission" date="2018-06" db="EMBL/GenBank/DDBJ databases">
        <authorList>
            <consortium name="Pathogen Informatics"/>
            <person name="Doyle S."/>
        </authorList>
    </citation>
    <scope>NUCLEOTIDE SEQUENCE [LARGE SCALE GENOMIC DNA]</scope>
    <source>
        <strain evidence="2 3">NCTC13043</strain>
    </source>
</reference>
<evidence type="ECO:0000313" key="3">
    <source>
        <dbReference type="Proteomes" id="UP000254235"/>
    </source>
</evidence>
<name>A0A379F2G4_9BACT</name>
<feature type="transmembrane region" description="Helical" evidence="1">
    <location>
        <begin position="12"/>
        <end position="29"/>
    </location>
</feature>
<keyword evidence="1" id="KW-0812">Transmembrane</keyword>